<accession>A0AAP0LS03</accession>
<feature type="chain" id="PRO_5042956822" evidence="2">
    <location>
        <begin position="26"/>
        <end position="142"/>
    </location>
</feature>
<evidence type="ECO:0000256" key="2">
    <source>
        <dbReference type="SAM" id="SignalP"/>
    </source>
</evidence>
<evidence type="ECO:0000313" key="3">
    <source>
        <dbReference type="EMBL" id="KAK9181045.1"/>
    </source>
</evidence>
<feature type="signal peptide" evidence="2">
    <location>
        <begin position="1"/>
        <end position="25"/>
    </location>
</feature>
<gene>
    <name evidence="3" type="ORF">WN944_024182</name>
</gene>
<evidence type="ECO:0000256" key="1">
    <source>
        <dbReference type="SAM" id="MobiDB-lite"/>
    </source>
</evidence>
<dbReference type="AlphaFoldDB" id="A0AAP0LS03"/>
<organism evidence="3 4">
    <name type="scientific">Citrus x changshan-huyou</name>
    <dbReference type="NCBI Taxonomy" id="2935761"/>
    <lineage>
        <taxon>Eukaryota</taxon>
        <taxon>Viridiplantae</taxon>
        <taxon>Streptophyta</taxon>
        <taxon>Embryophyta</taxon>
        <taxon>Tracheophyta</taxon>
        <taxon>Spermatophyta</taxon>
        <taxon>Magnoliopsida</taxon>
        <taxon>eudicotyledons</taxon>
        <taxon>Gunneridae</taxon>
        <taxon>Pentapetalae</taxon>
        <taxon>rosids</taxon>
        <taxon>malvids</taxon>
        <taxon>Sapindales</taxon>
        <taxon>Rutaceae</taxon>
        <taxon>Aurantioideae</taxon>
        <taxon>Citrus</taxon>
    </lineage>
</organism>
<feature type="compositionally biased region" description="Pro residues" evidence="1">
    <location>
        <begin position="129"/>
        <end position="142"/>
    </location>
</feature>
<comment type="caution">
    <text evidence="3">The sequence shown here is derived from an EMBL/GenBank/DDBJ whole genome shotgun (WGS) entry which is preliminary data.</text>
</comment>
<protein>
    <submittedName>
        <fullName evidence="3">Uncharacterized protein</fullName>
    </submittedName>
</protein>
<name>A0AAP0LS03_9ROSI</name>
<evidence type="ECO:0000313" key="4">
    <source>
        <dbReference type="Proteomes" id="UP001428341"/>
    </source>
</evidence>
<dbReference type="EMBL" id="JBCGBO010000024">
    <property type="protein sequence ID" value="KAK9181045.1"/>
    <property type="molecule type" value="Genomic_DNA"/>
</dbReference>
<sequence length="142" mass="15779">MAYNYVKSGSVWGIFAAVLIMIAMSNEVQMAEGNRKYNECLDYCKYGFRKDAWTCFIWCNMRCMPSFGGTCLERGFLSRNKPIIGAADPPLSPAFKALAESPLPQFFEALEKNPDIPELKQFTQATAPSPSPSPTLPPIKAK</sequence>
<proteinExistence type="predicted"/>
<keyword evidence="2" id="KW-0732">Signal</keyword>
<keyword evidence="4" id="KW-1185">Reference proteome</keyword>
<dbReference type="Proteomes" id="UP001428341">
    <property type="component" value="Unassembled WGS sequence"/>
</dbReference>
<reference evidence="3 4" key="1">
    <citation type="submission" date="2024-05" db="EMBL/GenBank/DDBJ databases">
        <title>Haplotype-resolved chromosome-level genome assembly of Huyou (Citrus changshanensis).</title>
        <authorList>
            <person name="Miao C."/>
            <person name="Chen W."/>
            <person name="Wu Y."/>
            <person name="Wang L."/>
            <person name="Zhao S."/>
            <person name="Grierson D."/>
            <person name="Xu C."/>
            <person name="Chen K."/>
        </authorList>
    </citation>
    <scope>NUCLEOTIDE SEQUENCE [LARGE SCALE GENOMIC DNA]</scope>
    <source>
        <strain evidence="3">01-14</strain>
        <tissue evidence="3">Leaf</tissue>
    </source>
</reference>
<feature type="region of interest" description="Disordered" evidence="1">
    <location>
        <begin position="118"/>
        <end position="142"/>
    </location>
</feature>